<keyword evidence="1" id="KW-0175">Coiled coil</keyword>
<dbReference type="InParanoid" id="A0A482WKK3"/>
<proteinExistence type="predicted"/>
<accession>A0A482WKK3</accession>
<protein>
    <submittedName>
        <fullName evidence="2">Uncharacterized protein</fullName>
    </submittedName>
</protein>
<keyword evidence="3" id="KW-1185">Reference proteome</keyword>
<comment type="caution">
    <text evidence="2">The sequence shown here is derived from an EMBL/GenBank/DDBJ whole genome shotgun (WGS) entry which is preliminary data.</text>
</comment>
<dbReference type="Proteomes" id="UP000291343">
    <property type="component" value="Unassembled WGS sequence"/>
</dbReference>
<evidence type="ECO:0000313" key="2">
    <source>
        <dbReference type="EMBL" id="RZF34013.1"/>
    </source>
</evidence>
<name>A0A482WKK3_LAOST</name>
<dbReference type="OrthoDB" id="18453at2759"/>
<evidence type="ECO:0000313" key="3">
    <source>
        <dbReference type="Proteomes" id="UP000291343"/>
    </source>
</evidence>
<sequence length="193" mass="22077">MESNNETIDNIESIQTERMKVLKNEFQKAFEDIGKGVSVEEFKTAIGDLQPLKAKPRIVEKLHAKFNALFVSNAIQLLDDFMDEENLDGKFSELSLLTESNAAYEDENAWRPPGRVEKHIRAPLIAEKLKHIENLKLLVEEKEKSVEFFKTKVTRARDHVQLQMKLLDELKDVATNSTVNCETVLAALTKHEI</sequence>
<gene>
    <name evidence="2" type="ORF">LSTR_LSTR012358</name>
</gene>
<reference evidence="2 3" key="1">
    <citation type="journal article" date="2017" name="Gigascience">
        <title>Genome sequence of the small brown planthopper, Laodelphax striatellus.</title>
        <authorList>
            <person name="Zhu J."/>
            <person name="Jiang F."/>
            <person name="Wang X."/>
            <person name="Yang P."/>
            <person name="Bao Y."/>
            <person name="Zhao W."/>
            <person name="Wang W."/>
            <person name="Lu H."/>
            <person name="Wang Q."/>
            <person name="Cui N."/>
            <person name="Li J."/>
            <person name="Chen X."/>
            <person name="Luo L."/>
            <person name="Yu J."/>
            <person name="Kang L."/>
            <person name="Cui F."/>
        </authorList>
    </citation>
    <scope>NUCLEOTIDE SEQUENCE [LARGE SCALE GENOMIC DNA]</scope>
    <source>
        <strain evidence="2">Lst14</strain>
    </source>
</reference>
<dbReference type="EMBL" id="QKKF02032971">
    <property type="protein sequence ID" value="RZF34013.1"/>
    <property type="molecule type" value="Genomic_DNA"/>
</dbReference>
<dbReference type="SMR" id="A0A482WKK3"/>
<evidence type="ECO:0000256" key="1">
    <source>
        <dbReference type="SAM" id="Coils"/>
    </source>
</evidence>
<organism evidence="2 3">
    <name type="scientific">Laodelphax striatellus</name>
    <name type="common">Small brown planthopper</name>
    <name type="synonym">Delphax striatella</name>
    <dbReference type="NCBI Taxonomy" id="195883"/>
    <lineage>
        <taxon>Eukaryota</taxon>
        <taxon>Metazoa</taxon>
        <taxon>Ecdysozoa</taxon>
        <taxon>Arthropoda</taxon>
        <taxon>Hexapoda</taxon>
        <taxon>Insecta</taxon>
        <taxon>Pterygota</taxon>
        <taxon>Neoptera</taxon>
        <taxon>Paraneoptera</taxon>
        <taxon>Hemiptera</taxon>
        <taxon>Auchenorrhyncha</taxon>
        <taxon>Fulgoroidea</taxon>
        <taxon>Delphacidae</taxon>
        <taxon>Criomorphinae</taxon>
        <taxon>Laodelphax</taxon>
    </lineage>
</organism>
<feature type="coiled-coil region" evidence="1">
    <location>
        <begin position="125"/>
        <end position="152"/>
    </location>
</feature>
<dbReference type="AlphaFoldDB" id="A0A482WKK3"/>